<keyword evidence="6 11" id="KW-0378">Hydrolase</keyword>
<comment type="caution">
    <text evidence="13">The sequence shown here is derived from an EMBL/GenBank/DDBJ whole genome shotgun (WGS) entry which is preliminary data.</text>
</comment>
<dbReference type="PROSITE" id="PS01095">
    <property type="entry name" value="GH18_1"/>
    <property type="match status" value="1"/>
</dbReference>
<dbReference type="AlphaFoldDB" id="A0A0C2IEP0"/>
<dbReference type="RefSeq" id="XP_040615711.1">
    <property type="nucleotide sequence ID" value="XM_040763375.1"/>
</dbReference>
<evidence type="ECO:0000256" key="11">
    <source>
        <dbReference type="RuleBase" id="RU000489"/>
    </source>
</evidence>
<evidence type="ECO:0000313" key="13">
    <source>
        <dbReference type="EMBL" id="KIH87701.1"/>
    </source>
</evidence>
<dbReference type="Proteomes" id="UP000031575">
    <property type="component" value="Unassembled WGS sequence"/>
</dbReference>
<comment type="catalytic activity">
    <reaction evidence="1">
        <text>Random endo-hydrolysis of N-acetyl-beta-D-glucosaminide (1-&gt;4)-beta-linkages in chitin and chitodextrins.</text>
        <dbReference type="EC" id="3.2.1.14"/>
    </reaction>
</comment>
<dbReference type="GO" id="GO:0006032">
    <property type="term" value="P:chitin catabolic process"/>
    <property type="evidence" value="ECO:0007669"/>
    <property type="project" value="UniProtKB-KW"/>
</dbReference>
<name>A0A0C2IEP0_9PEZI</name>
<evidence type="ECO:0000256" key="5">
    <source>
        <dbReference type="ARBA" id="ARBA00022525"/>
    </source>
</evidence>
<evidence type="ECO:0000256" key="6">
    <source>
        <dbReference type="ARBA" id="ARBA00022801"/>
    </source>
</evidence>
<dbReference type="HOGENOM" id="CLU_002833_1_2_1"/>
<comment type="subcellular location">
    <subcellularLocation>
        <location evidence="2">Secreted</location>
    </subcellularLocation>
</comment>
<dbReference type="GO" id="GO:0008061">
    <property type="term" value="F:chitin binding"/>
    <property type="evidence" value="ECO:0007669"/>
    <property type="project" value="InterPro"/>
</dbReference>
<reference evidence="13 14" key="1">
    <citation type="journal article" date="2014" name="BMC Genomics">
        <title>Comparative genomics of the major fungal agents of human and animal Sporotrichosis: Sporothrix schenckii and Sporothrix brasiliensis.</title>
        <authorList>
            <person name="Teixeira M.M."/>
            <person name="de Almeida L.G."/>
            <person name="Kubitschek-Barreira P."/>
            <person name="Alves F.L."/>
            <person name="Kioshima E.S."/>
            <person name="Abadio A.K."/>
            <person name="Fernandes L."/>
            <person name="Derengowski L.S."/>
            <person name="Ferreira K.S."/>
            <person name="Souza R.C."/>
            <person name="Ruiz J.C."/>
            <person name="de Andrade N.C."/>
            <person name="Paes H.C."/>
            <person name="Nicola A.M."/>
            <person name="Albuquerque P."/>
            <person name="Gerber A.L."/>
            <person name="Martins V.P."/>
            <person name="Peconick L.D."/>
            <person name="Neto A.V."/>
            <person name="Chaucanez C.B."/>
            <person name="Silva P.A."/>
            <person name="Cunha O.L."/>
            <person name="de Oliveira F.F."/>
            <person name="dos Santos T.C."/>
            <person name="Barros A.L."/>
            <person name="Soares M.A."/>
            <person name="de Oliveira L.M."/>
            <person name="Marini M.M."/>
            <person name="Villalobos-Duno H."/>
            <person name="Cunha M.M."/>
            <person name="de Hoog S."/>
            <person name="da Silveira J.F."/>
            <person name="Henrissat B."/>
            <person name="Nino-Vega G.A."/>
            <person name="Cisalpino P.S."/>
            <person name="Mora-Montes H.M."/>
            <person name="Almeida S.R."/>
            <person name="Stajich J.E."/>
            <person name="Lopes-Bezerra L.M."/>
            <person name="Vasconcelos A.T."/>
            <person name="Felipe M.S."/>
        </authorList>
    </citation>
    <scope>NUCLEOTIDE SEQUENCE [LARGE SCALE GENOMIC DNA]</scope>
    <source>
        <strain evidence="13 14">5110</strain>
    </source>
</reference>
<keyword evidence="8" id="KW-0119">Carbohydrate metabolism</keyword>
<dbReference type="GO" id="GO:0000272">
    <property type="term" value="P:polysaccharide catabolic process"/>
    <property type="evidence" value="ECO:0007669"/>
    <property type="project" value="UniProtKB-KW"/>
</dbReference>
<dbReference type="GeneID" id="63678296"/>
<evidence type="ECO:0000256" key="3">
    <source>
        <dbReference type="ARBA" id="ARBA00008682"/>
    </source>
</evidence>
<dbReference type="InterPro" id="IPR017853">
    <property type="entry name" value="GH"/>
</dbReference>
<evidence type="ECO:0000256" key="2">
    <source>
        <dbReference type="ARBA" id="ARBA00004613"/>
    </source>
</evidence>
<accession>A0A0C2IEP0</accession>
<feature type="domain" description="GH18" evidence="12">
    <location>
        <begin position="7"/>
        <end position="362"/>
    </location>
</feature>
<sequence>MDRPPPLVNAVYYPSWRVYKDIPPSSLRLDKISTIFYAFAIPQPDGSLGFLDEYADAQIDVDAEHGCLDALARVKRDNPHVRTVLSIGGGAGSGAFAQTASTATGRTAFAQAARAWVHRYSFDGVDIDWEHPATPAEGRDYVLLLQACRAVLPSPQYLLATALPVDPSVLGRLDVRGVAALVDHINLMCYDFAGPWSTSAGHHAQLLAPPHLPSAQSGVQYLLDRGVPPQRILLGIPAYARVFLGARYEGDSFQKSATDDDDDDEKEETEMDYRDVPAEWKQQGVLHVDPSRAAAWAVVPRRRGKGSGSAFVSMDVPATVRAKAEFVRRAGLGGLFYWTGAGDAVETGESLVAAGFDALHGY</sequence>
<evidence type="ECO:0000256" key="10">
    <source>
        <dbReference type="ARBA" id="ARBA00023326"/>
    </source>
</evidence>
<gene>
    <name evidence="13" type="ORF">SPBR_05098</name>
</gene>
<dbReference type="EC" id="3.2.1.14" evidence="4"/>
<comment type="similarity">
    <text evidence="3">Belongs to the glycosyl hydrolase 18 family. Chitinase class V subfamily.</text>
</comment>
<protein>
    <recommendedName>
        <fullName evidence="4">chitinase</fullName>
        <ecNumber evidence="4">3.2.1.14</ecNumber>
    </recommendedName>
</protein>
<evidence type="ECO:0000256" key="8">
    <source>
        <dbReference type="ARBA" id="ARBA00023277"/>
    </source>
</evidence>
<dbReference type="InterPro" id="IPR029070">
    <property type="entry name" value="Chitinase_insertion_sf"/>
</dbReference>
<organism evidence="13 14">
    <name type="scientific">Sporothrix brasiliensis 5110</name>
    <dbReference type="NCBI Taxonomy" id="1398154"/>
    <lineage>
        <taxon>Eukaryota</taxon>
        <taxon>Fungi</taxon>
        <taxon>Dikarya</taxon>
        <taxon>Ascomycota</taxon>
        <taxon>Pezizomycotina</taxon>
        <taxon>Sordariomycetes</taxon>
        <taxon>Sordariomycetidae</taxon>
        <taxon>Ophiostomatales</taxon>
        <taxon>Ophiostomataceae</taxon>
        <taxon>Sporothrix</taxon>
    </lineage>
</organism>
<dbReference type="InterPro" id="IPR011583">
    <property type="entry name" value="Chitinase_II/V-like_cat"/>
</dbReference>
<proteinExistence type="inferred from homology"/>
<dbReference type="SUPFAM" id="SSF51445">
    <property type="entry name" value="(Trans)glycosidases"/>
    <property type="match status" value="1"/>
</dbReference>
<keyword evidence="7" id="KW-0146">Chitin degradation</keyword>
<dbReference type="GO" id="GO:0005576">
    <property type="term" value="C:extracellular region"/>
    <property type="evidence" value="ECO:0007669"/>
    <property type="project" value="UniProtKB-SubCell"/>
</dbReference>
<dbReference type="GO" id="GO:0008843">
    <property type="term" value="F:endochitinase activity"/>
    <property type="evidence" value="ECO:0007669"/>
    <property type="project" value="UniProtKB-EC"/>
</dbReference>
<dbReference type="InterPro" id="IPR001579">
    <property type="entry name" value="Glyco_hydro_18_chit_AS"/>
</dbReference>
<dbReference type="InterPro" id="IPR050314">
    <property type="entry name" value="Glycosyl_Hydrlase_18"/>
</dbReference>
<evidence type="ECO:0000256" key="9">
    <source>
        <dbReference type="ARBA" id="ARBA00023295"/>
    </source>
</evidence>
<dbReference type="PANTHER" id="PTHR11177:SF228">
    <property type="entry name" value="CHITINASE"/>
    <property type="match status" value="1"/>
</dbReference>
<evidence type="ECO:0000259" key="12">
    <source>
        <dbReference type="PROSITE" id="PS51910"/>
    </source>
</evidence>
<keyword evidence="5" id="KW-0964">Secreted</keyword>
<keyword evidence="10" id="KW-0624">Polysaccharide degradation</keyword>
<evidence type="ECO:0000256" key="4">
    <source>
        <dbReference type="ARBA" id="ARBA00012729"/>
    </source>
</evidence>
<keyword evidence="9 11" id="KW-0326">Glycosidase</keyword>
<evidence type="ECO:0000256" key="7">
    <source>
        <dbReference type="ARBA" id="ARBA00023024"/>
    </source>
</evidence>
<evidence type="ECO:0000256" key="1">
    <source>
        <dbReference type="ARBA" id="ARBA00000822"/>
    </source>
</evidence>
<dbReference type="VEuPathDB" id="FungiDB:SPBR_05098"/>
<dbReference type="OrthoDB" id="76388at2759"/>
<dbReference type="PROSITE" id="PS51910">
    <property type="entry name" value="GH18_2"/>
    <property type="match status" value="1"/>
</dbReference>
<dbReference type="SMART" id="SM00636">
    <property type="entry name" value="Glyco_18"/>
    <property type="match status" value="1"/>
</dbReference>
<evidence type="ECO:0000313" key="14">
    <source>
        <dbReference type="Proteomes" id="UP000031575"/>
    </source>
</evidence>
<dbReference type="EMBL" id="AWTV01000010">
    <property type="protein sequence ID" value="KIH87701.1"/>
    <property type="molecule type" value="Genomic_DNA"/>
</dbReference>
<dbReference type="Pfam" id="PF00704">
    <property type="entry name" value="Glyco_hydro_18"/>
    <property type="match status" value="1"/>
</dbReference>
<dbReference type="PANTHER" id="PTHR11177">
    <property type="entry name" value="CHITINASE"/>
    <property type="match status" value="1"/>
</dbReference>
<dbReference type="Gene3D" id="3.20.20.80">
    <property type="entry name" value="Glycosidases"/>
    <property type="match status" value="1"/>
</dbReference>
<keyword evidence="14" id="KW-1185">Reference proteome</keyword>
<dbReference type="Gene3D" id="3.10.50.10">
    <property type="match status" value="1"/>
</dbReference>
<dbReference type="InterPro" id="IPR001223">
    <property type="entry name" value="Glyco_hydro18_cat"/>
</dbReference>